<reference evidence="4 5" key="6">
    <citation type="journal article" date="2011" name="Appl. Environ. Microbiol.">
        <title>Involvement of the azorhizobial chromosome partition gene (parA) in the onset of bacteroid differentiation during Sesbania rostrata stem nodule development.</title>
        <authorList>
            <person name="Liu CT."/>
            <person name="Lee KB."/>
            <person name="Wang YS."/>
            <person name="Peng MH."/>
            <person name="Lee KT."/>
            <person name="Suzuki S."/>
            <person name="Suzuki T."/>
            <person name="Oyaizu H."/>
        </authorList>
    </citation>
    <scope>NUCLEOTIDE SEQUENCE [LARGE SCALE GENOMIC DNA]</scope>
    <source>
        <strain evidence="5">ATCC 43989 / DSM 5975 / JCM 20966 / LMG 6465 / NBRC 14845 / NCIMB 13405 / ORS 571</strain>
    </source>
</reference>
<dbReference type="HOGENOM" id="CLU_157807_3_1_5"/>
<sequence length="80" mass="8621">MPSPSDILSHCRERLAAIVETDASAIADDASFASLGLDSAMAVHFVLEIEEWLGIELYPSVTEDYPTLQTFSAYAASLKA</sequence>
<keyword evidence="1" id="KW-0596">Phosphopantetheine</keyword>
<evidence type="ECO:0000256" key="1">
    <source>
        <dbReference type="ARBA" id="ARBA00022450"/>
    </source>
</evidence>
<dbReference type="Pfam" id="PF00550">
    <property type="entry name" value="PP-binding"/>
    <property type="match status" value="1"/>
</dbReference>
<dbReference type="KEGG" id="azc:AZC_3368"/>
<accession>A8II67</accession>
<dbReference type="InterPro" id="IPR020806">
    <property type="entry name" value="PKS_PP-bd"/>
</dbReference>
<dbReference type="SMART" id="SM00823">
    <property type="entry name" value="PKS_PP"/>
    <property type="match status" value="1"/>
</dbReference>
<gene>
    <name evidence="4" type="ordered locus">AZC_3368</name>
</gene>
<dbReference type="SMART" id="SM01294">
    <property type="entry name" value="PKS_PP_betabranch"/>
    <property type="match status" value="1"/>
</dbReference>
<reference evidence="5" key="2">
    <citation type="submission" date="2007-04" db="EMBL/GenBank/DDBJ databases">
        <title>Complete genome sequence of the nitrogen-fixing bacterium Azorhizobium caulinodans ORS571.</title>
        <authorList>
            <person name="Lee K.B."/>
            <person name="Backer P.D."/>
            <person name="Aono T."/>
            <person name="Liu C.T."/>
            <person name="Suzuki S."/>
            <person name="Suzuki T."/>
            <person name="Kaneko T."/>
            <person name="Yamada M."/>
            <person name="Tabata S."/>
            <person name="Kupfer D.M."/>
            <person name="Najar F.Z."/>
            <person name="Wiley G.B."/>
            <person name="Roe B."/>
            <person name="Binnewies T."/>
            <person name="Ussery D."/>
            <person name="Vereecke D."/>
            <person name="Gevers D."/>
            <person name="Holsters M."/>
            <person name="Oyaizu H."/>
        </authorList>
    </citation>
    <scope>NUCLEOTIDE SEQUENCE [LARGE SCALE GENOMIC DNA]</scope>
    <source>
        <strain evidence="5">ATCC 43989 / DSM 5975 / JCM 20966 / LMG 6465 / NBRC 14845 / NCIMB 13405 / ORS 571</strain>
    </source>
</reference>
<dbReference type="STRING" id="438753.AZC_3368"/>
<reference evidence="4 5" key="5">
    <citation type="journal article" date="2010" name="Appl. Environ. Microbiol.">
        <title>phrR-like gene praR of Azorhizobium caulinodans ORS571 is essential for symbiosis with Sesbania rostrata and is involved in expression of reb genes.</title>
        <authorList>
            <person name="Akiba N."/>
            <person name="Aono T."/>
            <person name="Toyazaki H."/>
            <person name="Sato S."/>
            <person name="Oyaizu H."/>
        </authorList>
    </citation>
    <scope>NUCLEOTIDE SEQUENCE [LARGE SCALE GENOMIC DNA]</scope>
    <source>
        <strain evidence="5">ATCC 43989 / DSM 5975 / JCM 20966 / LMG 6465 / NBRC 14845 / NCIMB 13405 / ORS 571</strain>
    </source>
</reference>
<reference evidence="4 5" key="4">
    <citation type="journal article" date="2009" name="Appl. Environ. Microbiol.">
        <title>Comparative genome-wide transcriptional profiling of Azorhizobium caulinodans ORS571 grown under free-living and symbiotic conditions.</title>
        <authorList>
            <person name="Tsukada S."/>
            <person name="Aono T."/>
            <person name="Akiba N."/>
            <person name="Lee KB."/>
            <person name="Liu CT."/>
            <person name="Toyazaki H."/>
            <person name="Oyaizu H."/>
        </authorList>
    </citation>
    <scope>NUCLEOTIDE SEQUENCE [LARGE SCALE GENOMIC DNA]</scope>
    <source>
        <strain evidence="5">ATCC 43989 / DSM 5975 / JCM 20966 / LMG 6465 / NBRC 14845 / NCIMB 13405 / ORS 571</strain>
    </source>
</reference>
<dbReference type="PROSITE" id="PS50075">
    <property type="entry name" value="CARRIER"/>
    <property type="match status" value="1"/>
</dbReference>
<dbReference type="InterPro" id="IPR036736">
    <property type="entry name" value="ACP-like_sf"/>
</dbReference>
<reference evidence="4 5" key="1">
    <citation type="journal article" date="2007" name="Appl. Environ. Microbiol.">
        <title>Rhizobial factors required for stem nodule maturation and maintenance in Sesbania rostrata-Azorhizobium caulinodans ORS571 symbiosis.</title>
        <authorList>
            <person name="Suzuki S."/>
            <person name="Aono T."/>
            <person name="Lee KB."/>
            <person name="Suzuki T."/>
            <person name="Liu CT."/>
            <person name="Miwa H."/>
            <person name="Wakao S."/>
            <person name="Iki T."/>
            <person name="Oyaizu H."/>
        </authorList>
    </citation>
    <scope>NUCLEOTIDE SEQUENCE [LARGE SCALE GENOMIC DNA]</scope>
    <source>
        <strain evidence="5">ATCC 43989 / DSM 5975 / JCM 20966 / LMG 6465 / NBRC 14845 / NCIMB 13405 / ORS 571</strain>
    </source>
</reference>
<name>A8II67_AZOC5</name>
<evidence type="ECO:0000313" key="4">
    <source>
        <dbReference type="EMBL" id="BAF89366.1"/>
    </source>
</evidence>
<dbReference type="EMBL" id="AP009384">
    <property type="protein sequence ID" value="BAF89366.1"/>
    <property type="molecule type" value="Genomic_DNA"/>
</dbReference>
<evidence type="ECO:0000259" key="3">
    <source>
        <dbReference type="PROSITE" id="PS50075"/>
    </source>
</evidence>
<dbReference type="GO" id="GO:0031177">
    <property type="term" value="F:phosphopantetheine binding"/>
    <property type="evidence" value="ECO:0007669"/>
    <property type="project" value="InterPro"/>
</dbReference>
<keyword evidence="5" id="KW-1185">Reference proteome</keyword>
<evidence type="ECO:0000313" key="5">
    <source>
        <dbReference type="Proteomes" id="UP000000270"/>
    </source>
</evidence>
<dbReference type="Gene3D" id="1.10.1200.10">
    <property type="entry name" value="ACP-like"/>
    <property type="match status" value="1"/>
</dbReference>
<reference evidence="4 5" key="3">
    <citation type="journal article" date="2008" name="BMC Genomics">
        <title>The genome of the versatile nitrogen fixer Azorhizobium caulinodans ORS571.</title>
        <authorList>
            <person name="Lee KB."/>
            <person name="Backer P.D."/>
            <person name="Aono T."/>
            <person name="Liu CT."/>
            <person name="Suzuki S."/>
            <person name="Suzuki T."/>
            <person name="Kaneko T."/>
            <person name="Yamada M."/>
            <person name="Tabata S."/>
            <person name="Kupfer D.M."/>
            <person name="Najar F.Z."/>
            <person name="Wiley G.B."/>
            <person name="Roe B."/>
            <person name="Binnewies T.T."/>
            <person name="Ussery D.W."/>
            <person name="D'Haeze W."/>
            <person name="Herder J.D."/>
            <person name="Gevers D."/>
            <person name="Vereecke D."/>
            <person name="Holsters M."/>
            <person name="Oyaizu H."/>
        </authorList>
    </citation>
    <scope>NUCLEOTIDE SEQUENCE [LARGE SCALE GENOMIC DNA]</scope>
    <source>
        <strain evidence="5">ATCC 43989 / DSM 5975 / JCM 20966 / LMG 6465 / NBRC 14845 / NCIMB 13405 / ORS 571</strain>
    </source>
</reference>
<dbReference type="InterPro" id="IPR009081">
    <property type="entry name" value="PP-bd_ACP"/>
</dbReference>
<proteinExistence type="predicted"/>
<keyword evidence="2" id="KW-0597">Phosphoprotein</keyword>
<dbReference type="SUPFAM" id="SSF47336">
    <property type="entry name" value="ACP-like"/>
    <property type="match status" value="1"/>
</dbReference>
<evidence type="ECO:0000256" key="2">
    <source>
        <dbReference type="ARBA" id="ARBA00022553"/>
    </source>
</evidence>
<dbReference type="AlphaFoldDB" id="A8II67"/>
<dbReference type="RefSeq" id="WP_012171891.1">
    <property type="nucleotide sequence ID" value="NC_009937.1"/>
</dbReference>
<dbReference type="eggNOG" id="COG0236">
    <property type="taxonomic scope" value="Bacteria"/>
</dbReference>
<dbReference type="Proteomes" id="UP000000270">
    <property type="component" value="Chromosome"/>
</dbReference>
<organism evidence="4 5">
    <name type="scientific">Azorhizobium caulinodans (strain ATCC 43989 / DSM 5975 / JCM 20966 / LMG 6465 / NBRC 14845 / NCIMB 13405 / ORS 571)</name>
    <dbReference type="NCBI Taxonomy" id="438753"/>
    <lineage>
        <taxon>Bacteria</taxon>
        <taxon>Pseudomonadati</taxon>
        <taxon>Pseudomonadota</taxon>
        <taxon>Alphaproteobacteria</taxon>
        <taxon>Hyphomicrobiales</taxon>
        <taxon>Xanthobacteraceae</taxon>
        <taxon>Azorhizobium</taxon>
    </lineage>
</organism>
<feature type="domain" description="Carrier" evidence="3">
    <location>
        <begin position="2"/>
        <end position="79"/>
    </location>
</feature>
<protein>
    <recommendedName>
        <fullName evidence="3">Carrier domain-containing protein</fullName>
    </recommendedName>
</protein>